<dbReference type="Proteomes" id="UP000264231">
    <property type="component" value="Plasmid lp159"/>
</dbReference>
<dbReference type="AlphaFoldDB" id="A0A172XCK6"/>
<feature type="signal peptide" evidence="1">
    <location>
        <begin position="1"/>
        <end position="24"/>
    </location>
</feature>
<keyword evidence="1" id="KW-0732">Signal</keyword>
<evidence type="ECO:0000313" key="2">
    <source>
        <dbReference type="EMBL" id="ANF34415.1"/>
    </source>
</evidence>
<evidence type="ECO:0000313" key="3">
    <source>
        <dbReference type="Proteomes" id="UP000264231"/>
    </source>
</evidence>
<dbReference type="RefSeq" id="WP_020282310.1">
    <property type="nucleotide sequence ID" value="NZ_CP015630.1"/>
</dbReference>
<evidence type="ECO:0000256" key="1">
    <source>
        <dbReference type="SAM" id="SignalP"/>
    </source>
</evidence>
<evidence type="ECO:0008006" key="4">
    <source>
        <dbReference type="Google" id="ProtNLM"/>
    </source>
</evidence>
<protein>
    <recommendedName>
        <fullName evidence="4">Lipoprotein</fullName>
    </recommendedName>
</protein>
<proteinExistence type="predicted"/>
<accession>A0A172XCK6</accession>
<geneLocation type="plasmid" evidence="2 3">
    <name>lp159</name>
</geneLocation>
<keyword evidence="2" id="KW-0614">Plasmid</keyword>
<feature type="chain" id="PRO_5008003330" description="Lipoprotein" evidence="1">
    <location>
        <begin position="25"/>
        <end position="175"/>
    </location>
</feature>
<dbReference type="EMBL" id="CP015630">
    <property type="protein sequence ID" value="ANF34415.1"/>
    <property type="molecule type" value="Genomic_DNA"/>
</dbReference>
<name>A0A172XCK6_BORTU</name>
<gene>
    <name evidence="2" type="ORF">A7978_04715</name>
</gene>
<reference evidence="2 3" key="1">
    <citation type="submission" date="2016-05" db="EMBL/GenBank/DDBJ databases">
        <title>Chromosome and linear plasmid sequence of a 2015 human isolate of tick-borne relapsing fever spirochete, Borrelia turicatae.</title>
        <authorList>
            <person name="Kingry L.C."/>
            <person name="Dhwani B."/>
            <person name="Replogle A."/>
            <person name="Sexton C."/>
            <person name="Rowe L."/>
            <person name="Stermole B.M."/>
            <person name="Christensen A.M."/>
            <person name="Schriefer M.E."/>
        </authorList>
    </citation>
    <scope>NUCLEOTIDE SEQUENCE [LARGE SCALE GENOMIC DNA]</scope>
    <source>
        <strain evidence="2 3">BTE5EL</strain>
        <plasmid evidence="2 3">lp159</plasmid>
    </source>
</reference>
<organism evidence="2 3">
    <name type="scientific">Borrelia turicatae</name>
    <dbReference type="NCBI Taxonomy" id="142"/>
    <lineage>
        <taxon>Bacteria</taxon>
        <taxon>Pseudomonadati</taxon>
        <taxon>Spirochaetota</taxon>
        <taxon>Spirochaetia</taxon>
        <taxon>Spirochaetales</taxon>
        <taxon>Borreliaceae</taxon>
        <taxon>Borrelia</taxon>
    </lineage>
</organism>
<sequence length="175" mass="20233">MLVRKVFLKLLFVTSFFVFFNACAKESQDFTVSYLSNYDRSLDIELNLVNGDNSFVIDYSSYSDMISIYLNLKSDHSIYLKTIELNGNFIHIDSSFLKDRPMDVSAVDGRRGVNVYFDFNRCKLEWKKLIGTAKGEDLKFSVICIEVESKLEKKYEFRVSAANLIKLIDTLELLP</sequence>